<gene>
    <name evidence="2" type="ORF">MNBD_NITROSPINAE02-627</name>
</gene>
<keyword evidence="1" id="KW-1133">Transmembrane helix</keyword>
<evidence type="ECO:0000256" key="1">
    <source>
        <dbReference type="SAM" id="Phobius"/>
    </source>
</evidence>
<evidence type="ECO:0000313" key="2">
    <source>
        <dbReference type="EMBL" id="VAX17929.1"/>
    </source>
</evidence>
<dbReference type="AlphaFoldDB" id="A0A3B1BIV5"/>
<protein>
    <submittedName>
        <fullName evidence="2">Uncharacterized protein</fullName>
    </submittedName>
</protein>
<sequence>MDTANLVHAIIQSVHNFGAALALGGPMFLLMLGPCDYEAKKALQIFLAAWVFQALTGSSFLGSTLLMYGQLPEISKIAWFSMYLKISCVFTAISYCSWLLYRKTETLGKKEWVLLFDLAAVAQVAAATQRWYS</sequence>
<reference evidence="2" key="1">
    <citation type="submission" date="2018-06" db="EMBL/GenBank/DDBJ databases">
        <authorList>
            <person name="Zhirakovskaya E."/>
        </authorList>
    </citation>
    <scope>NUCLEOTIDE SEQUENCE</scope>
</reference>
<feature type="transmembrane region" description="Helical" evidence="1">
    <location>
        <begin position="80"/>
        <end position="101"/>
    </location>
</feature>
<keyword evidence="1" id="KW-0472">Membrane</keyword>
<dbReference type="EMBL" id="UOGE01000028">
    <property type="protein sequence ID" value="VAX17929.1"/>
    <property type="molecule type" value="Genomic_DNA"/>
</dbReference>
<organism evidence="2">
    <name type="scientific">hydrothermal vent metagenome</name>
    <dbReference type="NCBI Taxonomy" id="652676"/>
    <lineage>
        <taxon>unclassified sequences</taxon>
        <taxon>metagenomes</taxon>
        <taxon>ecological metagenomes</taxon>
    </lineage>
</organism>
<feature type="transmembrane region" description="Helical" evidence="1">
    <location>
        <begin position="6"/>
        <end position="33"/>
    </location>
</feature>
<name>A0A3B1BIV5_9ZZZZ</name>
<proteinExistence type="predicted"/>
<feature type="transmembrane region" description="Helical" evidence="1">
    <location>
        <begin position="45"/>
        <end position="68"/>
    </location>
</feature>
<keyword evidence="1" id="KW-0812">Transmembrane</keyword>
<accession>A0A3B1BIV5</accession>